<dbReference type="Proteomes" id="UP001213681">
    <property type="component" value="Unassembled WGS sequence"/>
</dbReference>
<reference evidence="2" key="2">
    <citation type="journal article" date="2023" name="IMA Fungus">
        <title>Comparative genomic study of the Penicillium genus elucidates a diverse pangenome and 15 lateral gene transfer events.</title>
        <authorList>
            <person name="Petersen C."/>
            <person name="Sorensen T."/>
            <person name="Nielsen M.R."/>
            <person name="Sondergaard T.E."/>
            <person name="Sorensen J.L."/>
            <person name="Fitzpatrick D.A."/>
            <person name="Frisvad J.C."/>
            <person name="Nielsen K.L."/>
        </authorList>
    </citation>
    <scope>NUCLEOTIDE SEQUENCE</scope>
    <source>
        <strain evidence="2">IBT 16125</strain>
    </source>
</reference>
<name>A0AAD6G839_9EURO</name>
<dbReference type="GeneID" id="81594348"/>
<accession>A0AAD6G839</accession>
<protein>
    <submittedName>
        <fullName evidence="2">Uncharacterized protein</fullName>
    </submittedName>
</protein>
<dbReference type="RefSeq" id="XP_056771872.1">
    <property type="nucleotide sequence ID" value="XM_056904105.1"/>
</dbReference>
<dbReference type="AlphaFoldDB" id="A0AAD6G839"/>
<evidence type="ECO:0000313" key="2">
    <source>
        <dbReference type="EMBL" id="KAJ5465025.1"/>
    </source>
</evidence>
<organism evidence="2 3">
    <name type="scientific">Penicillium daleae</name>
    <dbReference type="NCBI Taxonomy" id="63821"/>
    <lineage>
        <taxon>Eukaryota</taxon>
        <taxon>Fungi</taxon>
        <taxon>Dikarya</taxon>
        <taxon>Ascomycota</taxon>
        <taxon>Pezizomycotina</taxon>
        <taxon>Eurotiomycetes</taxon>
        <taxon>Eurotiomycetidae</taxon>
        <taxon>Eurotiales</taxon>
        <taxon>Aspergillaceae</taxon>
        <taxon>Penicillium</taxon>
    </lineage>
</organism>
<reference evidence="2" key="1">
    <citation type="submission" date="2022-12" db="EMBL/GenBank/DDBJ databases">
        <authorList>
            <person name="Petersen C."/>
        </authorList>
    </citation>
    <scope>NUCLEOTIDE SEQUENCE</scope>
    <source>
        <strain evidence="2">IBT 16125</strain>
    </source>
</reference>
<gene>
    <name evidence="2" type="ORF">N7458_000711</name>
</gene>
<feature type="region of interest" description="Disordered" evidence="1">
    <location>
        <begin position="166"/>
        <end position="188"/>
    </location>
</feature>
<evidence type="ECO:0000313" key="3">
    <source>
        <dbReference type="Proteomes" id="UP001213681"/>
    </source>
</evidence>
<comment type="caution">
    <text evidence="2">The sequence shown here is derived from an EMBL/GenBank/DDBJ whole genome shotgun (WGS) entry which is preliminary data.</text>
</comment>
<keyword evidence="3" id="KW-1185">Reference proteome</keyword>
<sequence>MADPQQPTADIYAIVASKMGMPVAARTGIWECLPGLYGSDFHAFLRESTTVITGRCDILLRAVATAAVAIMSYCIDRGWSHEFAASIVTQDTILGILVHHFEEVSRECDRGLAAIATRPSKWRAVALTNYLLVNFQFRFLAINPMLRKPAIADLSGFLAMNPRNFRPPHQLGEAPDDEDDSSSGSEFQ</sequence>
<evidence type="ECO:0000256" key="1">
    <source>
        <dbReference type="SAM" id="MobiDB-lite"/>
    </source>
</evidence>
<proteinExistence type="predicted"/>
<dbReference type="EMBL" id="JAPVEA010000001">
    <property type="protein sequence ID" value="KAJ5465025.1"/>
    <property type="molecule type" value="Genomic_DNA"/>
</dbReference>